<evidence type="ECO:0000313" key="5">
    <source>
        <dbReference type="Proteomes" id="UP000565286"/>
    </source>
</evidence>
<gene>
    <name evidence="3" type="primary">ureF</name>
    <name evidence="4" type="ORF">GGQ73_001892</name>
</gene>
<evidence type="ECO:0000256" key="3">
    <source>
        <dbReference type="HAMAP-Rule" id="MF_01385"/>
    </source>
</evidence>
<dbReference type="AlphaFoldDB" id="A0A7W6CEW0"/>
<dbReference type="GO" id="GO:0005737">
    <property type="term" value="C:cytoplasm"/>
    <property type="evidence" value="ECO:0007669"/>
    <property type="project" value="UniProtKB-SubCell"/>
</dbReference>
<proteinExistence type="inferred from homology"/>
<evidence type="ECO:0000313" key="4">
    <source>
        <dbReference type="EMBL" id="MBB3945946.1"/>
    </source>
</evidence>
<comment type="caution">
    <text evidence="4">The sequence shown here is derived from an EMBL/GenBank/DDBJ whole genome shotgun (WGS) entry which is preliminary data.</text>
</comment>
<dbReference type="InterPro" id="IPR002639">
    <property type="entry name" value="UreF"/>
</dbReference>
<comment type="subunit">
    <text evidence="3">UreD, UreF and UreG form a complex that acts as a GTP-hydrolysis-dependent molecular chaperone, activating the urease apoprotein by helping to assemble the nickel containing metallocenter of UreC. The UreE protein probably delivers the nickel.</text>
</comment>
<comment type="function">
    <text evidence="3">Required for maturation of urease via the functional incorporation of the urease nickel metallocenter.</text>
</comment>
<dbReference type="PANTHER" id="PTHR33620:SF1">
    <property type="entry name" value="UREASE ACCESSORY PROTEIN F"/>
    <property type="match status" value="1"/>
</dbReference>
<dbReference type="PANTHER" id="PTHR33620">
    <property type="entry name" value="UREASE ACCESSORY PROTEIN F"/>
    <property type="match status" value="1"/>
</dbReference>
<name>A0A7W6CEW0_9HYPH</name>
<evidence type="ECO:0000256" key="1">
    <source>
        <dbReference type="ARBA" id="ARBA00022988"/>
    </source>
</evidence>
<dbReference type="Pfam" id="PF01730">
    <property type="entry name" value="UreF"/>
    <property type="match status" value="1"/>
</dbReference>
<keyword evidence="3" id="KW-0963">Cytoplasm</keyword>
<dbReference type="Gene3D" id="1.10.4190.10">
    <property type="entry name" value="Urease accessory protein UreF"/>
    <property type="match status" value="1"/>
</dbReference>
<dbReference type="Proteomes" id="UP000565286">
    <property type="component" value="Unassembled WGS sequence"/>
</dbReference>
<dbReference type="GO" id="GO:0016151">
    <property type="term" value="F:nickel cation binding"/>
    <property type="evidence" value="ECO:0007669"/>
    <property type="project" value="UniProtKB-UniRule"/>
</dbReference>
<accession>A0A7W6CEW0</accession>
<comment type="subcellular location">
    <subcellularLocation>
        <location evidence="3">Cytoplasm</location>
    </subcellularLocation>
</comment>
<dbReference type="HAMAP" id="MF_01385">
    <property type="entry name" value="UreF"/>
    <property type="match status" value="1"/>
</dbReference>
<keyword evidence="5" id="KW-1185">Reference proteome</keyword>
<dbReference type="InterPro" id="IPR038277">
    <property type="entry name" value="UreF_sf"/>
</dbReference>
<protein>
    <recommendedName>
        <fullName evidence="3">Urease accessory protein UreF</fullName>
    </recommendedName>
</protein>
<dbReference type="RefSeq" id="WP_183895760.1">
    <property type="nucleotide sequence ID" value="NZ_JACIDV010000005.1"/>
</dbReference>
<comment type="similarity">
    <text evidence="3">Belongs to the UreF family.</text>
</comment>
<reference evidence="4 5" key="1">
    <citation type="submission" date="2020-08" db="EMBL/GenBank/DDBJ databases">
        <title>Genomic Encyclopedia of Type Strains, Phase IV (KMG-IV): sequencing the most valuable type-strain genomes for metagenomic binning, comparative biology and taxonomic classification.</title>
        <authorList>
            <person name="Goeker M."/>
        </authorList>
    </citation>
    <scope>NUCLEOTIDE SEQUENCE [LARGE SCALE GENOMIC DNA]</scope>
    <source>
        <strain evidence="4 5">DSM 26438</strain>
    </source>
</reference>
<dbReference type="EMBL" id="JACIDV010000005">
    <property type="protein sequence ID" value="MBB3945946.1"/>
    <property type="molecule type" value="Genomic_DNA"/>
</dbReference>
<organism evidence="4 5">
    <name type="scientific">Rhizobium skierniewicense</name>
    <dbReference type="NCBI Taxonomy" id="984260"/>
    <lineage>
        <taxon>Bacteria</taxon>
        <taxon>Pseudomonadati</taxon>
        <taxon>Pseudomonadota</taxon>
        <taxon>Alphaproteobacteria</taxon>
        <taxon>Hyphomicrobiales</taxon>
        <taxon>Rhizobiaceae</taxon>
        <taxon>Rhizobium/Agrobacterium group</taxon>
        <taxon>Rhizobium</taxon>
    </lineage>
</organism>
<keyword evidence="2 3" id="KW-0143">Chaperone</keyword>
<dbReference type="PIRSF" id="PIRSF009467">
    <property type="entry name" value="Ureas_acces_UreF"/>
    <property type="match status" value="1"/>
</dbReference>
<sequence length="221" mass="23651">MPHTVDALLRLLAWMSPAFPVGAFSYSGGLESAVNDRHLSNATDLRHWIRPILHRGTLWNDAVLLAHGWRSHEDREALAELVELGQALAGCAERYRETVQLGDAFIDAAGAWPHAVFKRLAKATPYPVAVGAIAAAHDIALEDALAAYLHSGVSQLVSAGIRLGIAGQKDGVATLAQLEADIACVAKRGATSTLDDLGSATIMADTASMRHEIQETRLFRS</sequence>
<keyword evidence="1 3" id="KW-0996">Nickel insertion</keyword>
<evidence type="ECO:0000256" key="2">
    <source>
        <dbReference type="ARBA" id="ARBA00023186"/>
    </source>
</evidence>